<dbReference type="EMBL" id="CP007155">
    <property type="protein sequence ID" value="AHH93663.1"/>
    <property type="molecule type" value="Genomic_DNA"/>
</dbReference>
<evidence type="ECO:0000313" key="2">
    <source>
        <dbReference type="EMBL" id="AHH93663.1"/>
    </source>
</evidence>
<dbReference type="HOGENOM" id="CLU_1710874_0_0_11"/>
<name>W5VXT2_9PSEU</name>
<proteinExistence type="predicted"/>
<evidence type="ECO:0000313" key="3">
    <source>
        <dbReference type="Proteomes" id="UP000019225"/>
    </source>
</evidence>
<feature type="chain" id="PRO_5038784143" description="Secreted protein" evidence="1">
    <location>
        <begin position="23"/>
        <end position="153"/>
    </location>
</feature>
<reference evidence="2 3" key="1">
    <citation type="journal article" date="2014" name="BMC Genomics">
        <title>Complete genome sequence of producer of the glycopeptide antibiotic Aculeximycin Kutzneria albida DSM 43870T, a representative of minor genus of Pseudonocardiaceae.</title>
        <authorList>
            <person name="Rebets Y."/>
            <person name="Tokovenko B."/>
            <person name="Lushchyk I."/>
            <person name="Ruckert C."/>
            <person name="Zaburannyi N."/>
            <person name="Bechthold A."/>
            <person name="Kalinowski J."/>
            <person name="Luzhetskyy A."/>
        </authorList>
    </citation>
    <scope>NUCLEOTIDE SEQUENCE [LARGE SCALE GENOMIC DNA]</scope>
    <source>
        <strain evidence="2">DSM 43870</strain>
    </source>
</reference>
<keyword evidence="3" id="KW-1185">Reference proteome</keyword>
<organism evidence="2 3">
    <name type="scientific">Kutzneria albida DSM 43870</name>
    <dbReference type="NCBI Taxonomy" id="1449976"/>
    <lineage>
        <taxon>Bacteria</taxon>
        <taxon>Bacillati</taxon>
        <taxon>Actinomycetota</taxon>
        <taxon>Actinomycetes</taxon>
        <taxon>Pseudonocardiales</taxon>
        <taxon>Pseudonocardiaceae</taxon>
        <taxon>Kutzneria</taxon>
    </lineage>
</organism>
<protein>
    <recommendedName>
        <fullName evidence="4">Secreted protein</fullName>
    </recommendedName>
</protein>
<evidence type="ECO:0008006" key="4">
    <source>
        <dbReference type="Google" id="ProtNLM"/>
    </source>
</evidence>
<accession>W5VXT2</accession>
<keyword evidence="1" id="KW-0732">Signal</keyword>
<gene>
    <name evidence="2" type="ORF">KALB_286</name>
</gene>
<feature type="signal peptide" evidence="1">
    <location>
        <begin position="1"/>
        <end position="22"/>
    </location>
</feature>
<evidence type="ECO:0000256" key="1">
    <source>
        <dbReference type="SAM" id="SignalP"/>
    </source>
</evidence>
<dbReference type="Proteomes" id="UP000019225">
    <property type="component" value="Chromosome"/>
</dbReference>
<dbReference type="KEGG" id="kal:KALB_286"/>
<sequence>MKMRAVLVCVLVLAVTSCGDWAESSESRALSAAAAGVRKYAGEVRDKLRQDLQKKPLADTLKEIVGDETIASTTLLNSGSDSSSRFFADFAIVGSGEAGGGGDYKQVAVRLCVHYSGMVGISGQIDMADLKCPEGLPATVRGVDVKKNISLAS</sequence>
<dbReference type="AlphaFoldDB" id="W5VXT2"/>
<dbReference type="PROSITE" id="PS51257">
    <property type="entry name" value="PROKAR_LIPOPROTEIN"/>
    <property type="match status" value="1"/>
</dbReference>